<dbReference type="PANTHER" id="PTHR21497:SF24">
    <property type="entry name" value="E3 UBIQUITIN-PROTEIN LIGASE UBR1"/>
    <property type="match status" value="1"/>
</dbReference>
<dbReference type="Proteomes" id="UP000728185">
    <property type="component" value="Unassembled WGS sequence"/>
</dbReference>
<comment type="function">
    <text evidence="1">Ubiquitin ligase protein which is a component of the N-end rule pathway. Recognizes and binds to proteins bearing specific N-terminal residues that are destabilizing according to the N-end rule, leading to their ubiquitination and subsequent degradation.</text>
</comment>
<accession>A0A8E0RU73</accession>
<evidence type="ECO:0000259" key="2">
    <source>
        <dbReference type="Pfam" id="PF18995"/>
    </source>
</evidence>
<comment type="similarity">
    <text evidence="1">Belongs to the E3 ubiquitin-protein ligase UBR1-like family.</text>
</comment>
<keyword evidence="1" id="KW-0833">Ubl conjugation pathway</keyword>
<dbReference type="OrthoDB" id="6278451at2759"/>
<keyword evidence="4" id="KW-1185">Reference proteome</keyword>
<reference evidence="3" key="1">
    <citation type="submission" date="2019-05" db="EMBL/GenBank/DDBJ databases">
        <title>Annotation for the trematode Fasciolopsis buski.</title>
        <authorList>
            <person name="Choi Y.-J."/>
        </authorList>
    </citation>
    <scope>NUCLEOTIDE SEQUENCE</scope>
    <source>
        <strain evidence="3">HT</strain>
        <tissue evidence="3">Whole worm</tissue>
    </source>
</reference>
<keyword evidence="1" id="KW-0862">Zinc</keyword>
<organism evidence="3 4">
    <name type="scientific">Fasciolopsis buskii</name>
    <dbReference type="NCBI Taxonomy" id="27845"/>
    <lineage>
        <taxon>Eukaryota</taxon>
        <taxon>Metazoa</taxon>
        <taxon>Spiralia</taxon>
        <taxon>Lophotrochozoa</taxon>
        <taxon>Platyhelminthes</taxon>
        <taxon>Trematoda</taxon>
        <taxon>Digenea</taxon>
        <taxon>Plagiorchiida</taxon>
        <taxon>Echinostomata</taxon>
        <taxon>Echinostomatoidea</taxon>
        <taxon>Fasciolidae</taxon>
        <taxon>Fasciolopsis</taxon>
    </lineage>
</organism>
<dbReference type="PANTHER" id="PTHR21497">
    <property type="entry name" value="UBIQUITIN LIGASE E3 ALPHA-RELATED"/>
    <property type="match status" value="1"/>
</dbReference>
<evidence type="ECO:0000256" key="1">
    <source>
        <dbReference type="RuleBase" id="RU366018"/>
    </source>
</evidence>
<comment type="caution">
    <text evidence="3">The sequence shown here is derived from an EMBL/GenBank/DDBJ whole genome shotgun (WGS) entry which is preliminary data.</text>
</comment>
<dbReference type="GO" id="GO:0005737">
    <property type="term" value="C:cytoplasm"/>
    <property type="evidence" value="ECO:0007669"/>
    <property type="project" value="TreeGrafter"/>
</dbReference>
<proteinExistence type="inferred from homology"/>
<comment type="pathway">
    <text evidence="1">Protein modification; protein ubiquitination.</text>
</comment>
<dbReference type="GO" id="GO:0071596">
    <property type="term" value="P:ubiquitin-dependent protein catabolic process via the N-end rule pathway"/>
    <property type="evidence" value="ECO:0007669"/>
    <property type="project" value="UniProtKB-UniRule"/>
</dbReference>
<comment type="catalytic activity">
    <reaction evidence="1">
        <text>S-ubiquitinyl-[E2 ubiquitin-conjugating enzyme]-L-cysteine + [acceptor protein]-L-lysine = [E2 ubiquitin-conjugating enzyme]-L-cysteine + N(6)-ubiquitinyl-[acceptor protein]-L-lysine.</text>
        <dbReference type="EC" id="2.3.2.27"/>
    </reaction>
</comment>
<keyword evidence="1" id="KW-0808">Transferase</keyword>
<keyword evidence="1" id="KW-0863">Zinc-finger</keyword>
<keyword evidence="1" id="KW-0479">Metal-binding</keyword>
<dbReference type="GO" id="GO:0008270">
    <property type="term" value="F:zinc ion binding"/>
    <property type="evidence" value="ECO:0007669"/>
    <property type="project" value="UniProtKB-UniRule"/>
</dbReference>
<evidence type="ECO:0000313" key="4">
    <source>
        <dbReference type="Proteomes" id="UP000728185"/>
    </source>
</evidence>
<dbReference type="AlphaFoldDB" id="A0A8E0RU73"/>
<protein>
    <recommendedName>
        <fullName evidence="1">E3 ubiquitin-protein ligase</fullName>
        <ecNumber evidence="1">2.3.2.27</ecNumber>
    </recommendedName>
</protein>
<sequence length="556" mass="62127">MCKLDTAPTIASIAQSAVRVAVTEDARYLWYLLMPKLRNPTATSGQTSESDWWDSDPNNRTSTLHFAIPSPNKPKRPVSLIWEVNVTYLFINLIHLRPGLERNRIADCQCQRLSADLNAMAGLESGAGSLGANLLACDEGRPRFPLGDAHETHLVRICYCATLVQALLSWNPTTSIGSDQEAVKMSMLNFPPDSMPCRTMPQNWLNPQLLHVWSRLRNLVGLPVKSFSGEDISSAVFSLSVHLRINCLPFLRTAAFVIHLITQVEVPQGLRNPVEDDSFDANPEYDLLLLYLGLPRGPSDLLVVLSTHPDPVDSSYSPESVRSMLDEQDVSSLSESLWLARLIIGWCLAARVAPSRRLYRSLCSHWLPLTTHTSSPSDAILFPDPVNPLPHLIPLPHEYTTLLSLTVDYKCHVGGNVHSDPSICLLCGHMACFMCYGCRHFERHDDSSTTPGTRREFIVHSMQAHSRRCHSGYSLVLRIYACRAILLSDQARRFTEITTPYRDVFGETDPDLIRGNPLFLSTADYERLDQSWVSHQLASSTASELTTPHNMVMGLF</sequence>
<evidence type="ECO:0000313" key="3">
    <source>
        <dbReference type="EMBL" id="KAA0192883.1"/>
    </source>
</evidence>
<dbReference type="UniPathway" id="UPA00143"/>
<name>A0A8E0RU73_9TREM</name>
<gene>
    <name evidence="3" type="ORF">FBUS_10024</name>
</gene>
<dbReference type="Pfam" id="PF18995">
    <property type="entry name" value="PRT6_C"/>
    <property type="match status" value="1"/>
</dbReference>
<dbReference type="GO" id="GO:0000151">
    <property type="term" value="C:ubiquitin ligase complex"/>
    <property type="evidence" value="ECO:0007669"/>
    <property type="project" value="TreeGrafter"/>
</dbReference>
<dbReference type="GO" id="GO:0016567">
    <property type="term" value="P:protein ubiquitination"/>
    <property type="evidence" value="ECO:0007669"/>
    <property type="project" value="UniProtKB-UniRule"/>
</dbReference>
<dbReference type="InterPro" id="IPR044046">
    <property type="entry name" value="E3_ligase_UBR-like_C"/>
</dbReference>
<dbReference type="InterPro" id="IPR039164">
    <property type="entry name" value="UBR1-like"/>
</dbReference>
<dbReference type="EMBL" id="LUCM01005386">
    <property type="protein sequence ID" value="KAA0192883.1"/>
    <property type="molecule type" value="Genomic_DNA"/>
</dbReference>
<dbReference type="EC" id="2.3.2.27" evidence="1"/>
<dbReference type="GO" id="GO:0061630">
    <property type="term" value="F:ubiquitin protein ligase activity"/>
    <property type="evidence" value="ECO:0007669"/>
    <property type="project" value="UniProtKB-UniRule"/>
</dbReference>
<feature type="domain" description="E3 ubiquitin-protein ligase UBR-like C-terminal" evidence="2">
    <location>
        <begin position="150"/>
        <end position="534"/>
    </location>
</feature>